<name>X1QN77_9ZZZZ</name>
<accession>X1QN77</accession>
<comment type="caution">
    <text evidence="1">The sequence shown here is derived from an EMBL/GenBank/DDBJ whole genome shotgun (WGS) entry which is preliminary data.</text>
</comment>
<gene>
    <name evidence="1" type="ORF">S06H3_59831</name>
</gene>
<sequence>MGLWESALMLVGIGIISARFKAGIGLAELGFGIKELAQAPLGGLGLGLGEFGTGLRTFAESLGDIGRGFGELFKHIPPLLPSTGGGDTDNY</sequence>
<proteinExistence type="predicted"/>
<dbReference type="AlphaFoldDB" id="X1QN77"/>
<feature type="non-terminal residue" evidence="1">
    <location>
        <position position="91"/>
    </location>
</feature>
<evidence type="ECO:0000313" key="1">
    <source>
        <dbReference type="EMBL" id="GAI52440.1"/>
    </source>
</evidence>
<dbReference type="EMBL" id="BARV01038940">
    <property type="protein sequence ID" value="GAI52440.1"/>
    <property type="molecule type" value="Genomic_DNA"/>
</dbReference>
<reference evidence="1" key="1">
    <citation type="journal article" date="2014" name="Front. Microbiol.">
        <title>High frequency of phylogenetically diverse reductive dehalogenase-homologous genes in deep subseafloor sedimentary metagenomes.</title>
        <authorList>
            <person name="Kawai M."/>
            <person name="Futagami T."/>
            <person name="Toyoda A."/>
            <person name="Takaki Y."/>
            <person name="Nishi S."/>
            <person name="Hori S."/>
            <person name="Arai W."/>
            <person name="Tsubouchi T."/>
            <person name="Morono Y."/>
            <person name="Uchiyama I."/>
            <person name="Ito T."/>
            <person name="Fujiyama A."/>
            <person name="Inagaki F."/>
            <person name="Takami H."/>
        </authorList>
    </citation>
    <scope>NUCLEOTIDE SEQUENCE</scope>
    <source>
        <strain evidence="1">Expedition CK06-06</strain>
    </source>
</reference>
<organism evidence="1">
    <name type="scientific">marine sediment metagenome</name>
    <dbReference type="NCBI Taxonomy" id="412755"/>
    <lineage>
        <taxon>unclassified sequences</taxon>
        <taxon>metagenomes</taxon>
        <taxon>ecological metagenomes</taxon>
    </lineage>
</organism>
<protein>
    <submittedName>
        <fullName evidence="1">Uncharacterized protein</fullName>
    </submittedName>
</protein>